<proteinExistence type="predicted"/>
<evidence type="ECO:0000313" key="2">
    <source>
        <dbReference type="Proteomes" id="UP000574390"/>
    </source>
</evidence>
<name>A0A7J6RTZ5_PEROL</name>
<evidence type="ECO:0000313" key="1">
    <source>
        <dbReference type="EMBL" id="KAF4723993.1"/>
    </source>
</evidence>
<protein>
    <submittedName>
        <fullName evidence="1">Kelch-like</fullName>
    </submittedName>
</protein>
<dbReference type="EMBL" id="JABANM010019739">
    <property type="protein sequence ID" value="KAF4723993.1"/>
    <property type="molecule type" value="Genomic_DNA"/>
</dbReference>
<dbReference type="AlphaFoldDB" id="A0A7J6RTZ5"/>
<reference evidence="1 2" key="1">
    <citation type="submission" date="2020-04" db="EMBL/GenBank/DDBJ databases">
        <title>Perkinsus olseni comparative genomics.</title>
        <authorList>
            <person name="Bogema D.R."/>
        </authorList>
    </citation>
    <scope>NUCLEOTIDE SEQUENCE [LARGE SCALE GENOMIC DNA]</scope>
    <source>
        <strain evidence="1">ATCC PRA-205</strain>
    </source>
</reference>
<comment type="caution">
    <text evidence="1">The sequence shown here is derived from an EMBL/GenBank/DDBJ whole genome shotgun (WGS) entry which is preliminary data.</text>
</comment>
<gene>
    <name evidence="1" type="primary">KLHL13_13</name>
    <name evidence="1" type="ORF">FOZ62_031974</name>
</gene>
<organism evidence="1 2">
    <name type="scientific">Perkinsus olseni</name>
    <name type="common">Perkinsus atlanticus</name>
    <dbReference type="NCBI Taxonomy" id="32597"/>
    <lineage>
        <taxon>Eukaryota</taxon>
        <taxon>Sar</taxon>
        <taxon>Alveolata</taxon>
        <taxon>Perkinsozoa</taxon>
        <taxon>Perkinsea</taxon>
        <taxon>Perkinsida</taxon>
        <taxon>Perkinsidae</taxon>
        <taxon>Perkinsus</taxon>
    </lineage>
</organism>
<dbReference type="Proteomes" id="UP000574390">
    <property type="component" value="Unassembled WGS sequence"/>
</dbReference>
<accession>A0A7J6RTZ5</accession>
<sequence>MLTRRPFIRFLSCGIRRMSSARGHDINPKKPPPGVHQVEKLISSTVEGVGSLMNETLLVGKILSQAAGREAQAAVHDAGDSMQKRLEDYLSFPEALEQLGDKRVELIREQVRASRELLDAAATFLKATSESSLESSVEVLNKSLSLMEVPILVLGPQAKRDREIEHRIISTLSPKASAGGGSSAAFSQSDPRKLIQFIRHVSQQRQERLSEYVDALLASGQLTKHPLVPHEFEKKLYLDILSIVTFAFENAMGSLDNIQLWGHAVKVRSVQESEPFINFKISGTSIHGREQLGIIGY</sequence>